<dbReference type="SUPFAM" id="SSF56112">
    <property type="entry name" value="Protein kinase-like (PK-like)"/>
    <property type="match status" value="1"/>
</dbReference>
<dbReference type="GO" id="GO:0030247">
    <property type="term" value="F:polysaccharide binding"/>
    <property type="evidence" value="ECO:0007669"/>
    <property type="project" value="InterPro"/>
</dbReference>
<comment type="subcellular location">
    <subcellularLocation>
        <location evidence="1">Membrane</location>
        <topology evidence="1">Single-pass membrane protein</topology>
    </subcellularLocation>
</comment>
<reference evidence="12 13" key="1">
    <citation type="journal article" date="2023" name="Life. Sci Alliance">
        <title>Evolutionary insights into 3D genome organization and epigenetic landscape of Vigna mungo.</title>
        <authorList>
            <person name="Junaid A."/>
            <person name="Singh B."/>
            <person name="Bhatia S."/>
        </authorList>
    </citation>
    <scope>NUCLEOTIDE SEQUENCE [LARGE SCALE GENOMIC DNA]</scope>
    <source>
        <strain evidence="12">Urdbean</strain>
    </source>
</reference>
<keyword evidence="5 9" id="KW-0067">ATP-binding</keyword>
<keyword evidence="4 9" id="KW-0547">Nucleotide-binding</keyword>
<dbReference type="EMBL" id="CP144695">
    <property type="protein sequence ID" value="WVZ08728.1"/>
    <property type="molecule type" value="Genomic_DNA"/>
</dbReference>
<dbReference type="Gene3D" id="3.30.200.20">
    <property type="entry name" value="Phosphorylase Kinase, domain 1"/>
    <property type="match status" value="1"/>
</dbReference>
<dbReference type="InterPro" id="IPR011009">
    <property type="entry name" value="Kinase-like_dom_sf"/>
</dbReference>
<comment type="catalytic activity">
    <reaction evidence="8">
        <text>L-seryl-[protein] + ATP = O-phospho-L-seryl-[protein] + ADP + H(+)</text>
        <dbReference type="Rhea" id="RHEA:17989"/>
        <dbReference type="Rhea" id="RHEA-COMP:9863"/>
        <dbReference type="Rhea" id="RHEA-COMP:11604"/>
        <dbReference type="ChEBI" id="CHEBI:15378"/>
        <dbReference type="ChEBI" id="CHEBI:29999"/>
        <dbReference type="ChEBI" id="CHEBI:30616"/>
        <dbReference type="ChEBI" id="CHEBI:83421"/>
        <dbReference type="ChEBI" id="CHEBI:456216"/>
        <dbReference type="EC" id="2.7.11.1"/>
    </reaction>
</comment>
<protein>
    <recommendedName>
        <fullName evidence="2">non-specific serine/threonine protein kinase</fullName>
        <ecNumber evidence="2">2.7.11.1</ecNumber>
    </recommendedName>
</protein>
<dbReference type="InterPro" id="IPR025287">
    <property type="entry name" value="WAK_GUB"/>
</dbReference>
<comment type="catalytic activity">
    <reaction evidence="7">
        <text>L-threonyl-[protein] + ATP = O-phospho-L-threonyl-[protein] + ADP + H(+)</text>
        <dbReference type="Rhea" id="RHEA:46608"/>
        <dbReference type="Rhea" id="RHEA-COMP:11060"/>
        <dbReference type="Rhea" id="RHEA-COMP:11605"/>
        <dbReference type="ChEBI" id="CHEBI:15378"/>
        <dbReference type="ChEBI" id="CHEBI:30013"/>
        <dbReference type="ChEBI" id="CHEBI:30616"/>
        <dbReference type="ChEBI" id="CHEBI:61977"/>
        <dbReference type="ChEBI" id="CHEBI:456216"/>
        <dbReference type="EC" id="2.7.11.1"/>
    </reaction>
</comment>
<feature type="transmembrane region" description="Helical" evidence="10">
    <location>
        <begin position="6"/>
        <end position="24"/>
    </location>
</feature>
<evidence type="ECO:0000259" key="11">
    <source>
        <dbReference type="PROSITE" id="PS50011"/>
    </source>
</evidence>
<dbReference type="InterPro" id="IPR017441">
    <property type="entry name" value="Protein_kinase_ATP_BS"/>
</dbReference>
<dbReference type="PROSITE" id="PS00107">
    <property type="entry name" value="PROTEIN_KINASE_ATP"/>
    <property type="match status" value="1"/>
</dbReference>
<dbReference type="PANTHER" id="PTHR46008">
    <property type="entry name" value="LEAF RUST 10 DISEASE-RESISTANCE LOCUS RECEPTOR-LIKE PROTEIN KINASE-LIKE 1.4"/>
    <property type="match status" value="1"/>
</dbReference>
<keyword evidence="10" id="KW-0472">Membrane</keyword>
<keyword evidence="10" id="KW-1133">Transmembrane helix</keyword>
<evidence type="ECO:0000256" key="3">
    <source>
        <dbReference type="ARBA" id="ARBA00022729"/>
    </source>
</evidence>
<accession>A0AAQ3NHB1</accession>
<proteinExistence type="predicted"/>
<keyword evidence="6" id="KW-0325">Glycoprotein</keyword>
<keyword evidence="3" id="KW-0732">Signal</keyword>
<evidence type="ECO:0000256" key="8">
    <source>
        <dbReference type="ARBA" id="ARBA00048679"/>
    </source>
</evidence>
<dbReference type="EC" id="2.7.11.1" evidence="2"/>
<gene>
    <name evidence="12" type="ORF">V8G54_022074</name>
</gene>
<dbReference type="Proteomes" id="UP001374535">
    <property type="component" value="Chromosome 6"/>
</dbReference>
<evidence type="ECO:0000256" key="2">
    <source>
        <dbReference type="ARBA" id="ARBA00012513"/>
    </source>
</evidence>
<feature type="transmembrane region" description="Helical" evidence="10">
    <location>
        <begin position="256"/>
        <end position="279"/>
    </location>
</feature>
<dbReference type="GO" id="GO:0004674">
    <property type="term" value="F:protein serine/threonine kinase activity"/>
    <property type="evidence" value="ECO:0007669"/>
    <property type="project" value="UniProtKB-EC"/>
</dbReference>
<dbReference type="PROSITE" id="PS50011">
    <property type="entry name" value="PROTEIN_KINASE_DOM"/>
    <property type="match status" value="1"/>
</dbReference>
<dbReference type="PANTHER" id="PTHR46008:SF2">
    <property type="entry name" value="LEAF RUST 10 DISEASE-RESISTANCE LOCUS RECEPTOR-LIKE PROTEIN KINASE-LIKE 1.4"/>
    <property type="match status" value="1"/>
</dbReference>
<evidence type="ECO:0000256" key="6">
    <source>
        <dbReference type="ARBA" id="ARBA00023180"/>
    </source>
</evidence>
<dbReference type="AlphaFoldDB" id="A0AAQ3NHB1"/>
<evidence type="ECO:0000313" key="13">
    <source>
        <dbReference type="Proteomes" id="UP001374535"/>
    </source>
</evidence>
<dbReference type="GO" id="GO:0016020">
    <property type="term" value="C:membrane"/>
    <property type="evidence" value="ECO:0007669"/>
    <property type="project" value="UniProtKB-SubCell"/>
</dbReference>
<evidence type="ECO:0000256" key="5">
    <source>
        <dbReference type="ARBA" id="ARBA00022840"/>
    </source>
</evidence>
<dbReference type="InterPro" id="IPR000719">
    <property type="entry name" value="Prot_kinase_dom"/>
</dbReference>
<evidence type="ECO:0000256" key="10">
    <source>
        <dbReference type="SAM" id="Phobius"/>
    </source>
</evidence>
<dbReference type="InterPro" id="IPR032872">
    <property type="entry name" value="WAK_assoc_C"/>
</dbReference>
<evidence type="ECO:0000256" key="1">
    <source>
        <dbReference type="ARBA" id="ARBA00004167"/>
    </source>
</evidence>
<keyword evidence="13" id="KW-1185">Reference proteome</keyword>
<dbReference type="GO" id="GO:0005524">
    <property type="term" value="F:ATP binding"/>
    <property type="evidence" value="ECO:0007669"/>
    <property type="project" value="UniProtKB-UniRule"/>
</dbReference>
<feature type="non-terminal residue" evidence="12">
    <location>
        <position position="363"/>
    </location>
</feature>
<evidence type="ECO:0000256" key="9">
    <source>
        <dbReference type="PROSITE-ProRule" id="PRU10141"/>
    </source>
</evidence>
<dbReference type="Pfam" id="PF13947">
    <property type="entry name" value="GUB_WAK_bind"/>
    <property type="match status" value="1"/>
</dbReference>
<evidence type="ECO:0000256" key="7">
    <source>
        <dbReference type="ARBA" id="ARBA00047899"/>
    </source>
</evidence>
<evidence type="ECO:0000313" key="12">
    <source>
        <dbReference type="EMBL" id="WVZ08728.1"/>
    </source>
</evidence>
<feature type="domain" description="Protein kinase" evidence="11">
    <location>
        <begin position="327"/>
        <end position="363"/>
    </location>
</feature>
<feature type="binding site" evidence="9">
    <location>
        <position position="355"/>
    </location>
    <ligand>
        <name>ATP</name>
        <dbReference type="ChEBI" id="CHEBI:30616"/>
    </ligand>
</feature>
<sequence length="363" mass="40574">MASDSVHLPLITILYHLIIFLLLFKLPSCLSSNHSNCANLISCGQIRNVGFPFWGGNRPKECGHPLMELICENEIVYITIKDVKYRVSEANPDDHTLKITRQDYSIDLCQPNQVNTSLNTQLYVYDSPYNNLTLSYGCTPSNSLPLIPCDGVIGQKVYSQIGSPSLVSCKISVVVPVPQSLKEINSFFQVYEAIKEGFVVRWIIGVEECDRCEKSGGKCGFEGSSQQTCYCRDGPCPNFSPDSEASSGKRKVSLQIWILITVPTTVFFITFIFLCYYLIKRKPKKSNNKSLKKSNKSLLRENFGKESLTLEPLQFNLATLKAATNNFSDQNRIGKGGFGEVYKGILFDGQHVAVKRLSKNSTQ</sequence>
<evidence type="ECO:0000256" key="4">
    <source>
        <dbReference type="ARBA" id="ARBA00022741"/>
    </source>
</evidence>
<keyword evidence="10" id="KW-0812">Transmembrane</keyword>
<organism evidence="12 13">
    <name type="scientific">Vigna mungo</name>
    <name type="common">Black gram</name>
    <name type="synonym">Phaseolus mungo</name>
    <dbReference type="NCBI Taxonomy" id="3915"/>
    <lineage>
        <taxon>Eukaryota</taxon>
        <taxon>Viridiplantae</taxon>
        <taxon>Streptophyta</taxon>
        <taxon>Embryophyta</taxon>
        <taxon>Tracheophyta</taxon>
        <taxon>Spermatophyta</taxon>
        <taxon>Magnoliopsida</taxon>
        <taxon>eudicotyledons</taxon>
        <taxon>Gunneridae</taxon>
        <taxon>Pentapetalae</taxon>
        <taxon>rosids</taxon>
        <taxon>fabids</taxon>
        <taxon>Fabales</taxon>
        <taxon>Fabaceae</taxon>
        <taxon>Papilionoideae</taxon>
        <taxon>50 kb inversion clade</taxon>
        <taxon>NPAAA clade</taxon>
        <taxon>indigoferoid/millettioid clade</taxon>
        <taxon>Phaseoleae</taxon>
        <taxon>Vigna</taxon>
    </lineage>
</organism>
<name>A0AAQ3NHB1_VIGMU</name>
<dbReference type="Pfam" id="PF14380">
    <property type="entry name" value="WAK_assoc"/>
    <property type="match status" value="1"/>
</dbReference>